<dbReference type="EMBL" id="CANHGI010000006">
    <property type="protein sequence ID" value="CAI5455294.1"/>
    <property type="molecule type" value="Genomic_DNA"/>
</dbReference>
<keyword evidence="10" id="KW-1185">Reference proteome</keyword>
<keyword evidence="3 5" id="KW-0863">Zinc-finger</keyword>
<dbReference type="InterPro" id="IPR050143">
    <property type="entry name" value="TRIM/RBCC"/>
</dbReference>
<dbReference type="Proteomes" id="UP001152747">
    <property type="component" value="Unassembled WGS sequence"/>
</dbReference>
<dbReference type="PROSITE" id="PS00518">
    <property type="entry name" value="ZF_RING_1"/>
    <property type="match status" value="1"/>
</dbReference>
<keyword evidence="4" id="KW-0862">Zinc</keyword>
<keyword evidence="7" id="KW-0812">Transmembrane</keyword>
<evidence type="ECO:0000256" key="3">
    <source>
        <dbReference type="ARBA" id="ARBA00022771"/>
    </source>
</evidence>
<comment type="similarity">
    <text evidence="1">Belongs to the TRIM/RBCC family.</text>
</comment>
<name>A0A9P1J5F6_9PELO</name>
<keyword evidence="7" id="KW-0472">Membrane</keyword>
<proteinExistence type="inferred from homology"/>
<evidence type="ECO:0000256" key="7">
    <source>
        <dbReference type="SAM" id="Phobius"/>
    </source>
</evidence>
<reference evidence="9" key="1">
    <citation type="submission" date="2022-11" db="EMBL/GenBank/DDBJ databases">
        <authorList>
            <person name="Kikuchi T."/>
        </authorList>
    </citation>
    <scope>NUCLEOTIDE SEQUENCE</scope>
    <source>
        <strain evidence="9">PS1010</strain>
    </source>
</reference>
<dbReference type="SUPFAM" id="SSF57850">
    <property type="entry name" value="RING/U-box"/>
    <property type="match status" value="1"/>
</dbReference>
<sequence length="185" mass="21592">MHGFFKRFILKDDKKAERKKILKQVDEVDVCVIDVETIRCVVCLNVYQGTPQILTCGHSFCHTCVEEVGNAEFINDPRDVNRNSFHCPICRKRVQNSKIVHNYALKTILDSVNEISKDEVKSRKAYDNTIHASNEQLRLKCIDMERSVDCLRKEINHMRQKEKYNYVAISFFVIVYIILSTLYGN</sequence>
<dbReference type="Gene3D" id="3.30.40.10">
    <property type="entry name" value="Zinc/RING finger domain, C3HC4 (zinc finger)"/>
    <property type="match status" value="1"/>
</dbReference>
<dbReference type="InterPro" id="IPR013083">
    <property type="entry name" value="Znf_RING/FYVE/PHD"/>
</dbReference>
<evidence type="ECO:0000313" key="9">
    <source>
        <dbReference type="EMBL" id="CAI5455294.1"/>
    </source>
</evidence>
<dbReference type="AlphaFoldDB" id="A0A9P1J5F6"/>
<evidence type="ECO:0000259" key="8">
    <source>
        <dbReference type="PROSITE" id="PS50089"/>
    </source>
</evidence>
<keyword evidence="2" id="KW-0479">Metal-binding</keyword>
<keyword evidence="6" id="KW-0175">Coiled coil</keyword>
<dbReference type="InterPro" id="IPR018957">
    <property type="entry name" value="Znf_C3HC4_RING-type"/>
</dbReference>
<feature type="coiled-coil region" evidence="6">
    <location>
        <begin position="134"/>
        <end position="161"/>
    </location>
</feature>
<evidence type="ECO:0000256" key="6">
    <source>
        <dbReference type="SAM" id="Coils"/>
    </source>
</evidence>
<protein>
    <recommendedName>
        <fullName evidence="8">RING-type domain-containing protein</fullName>
    </recommendedName>
</protein>
<feature type="domain" description="RING-type" evidence="8">
    <location>
        <begin position="40"/>
        <end position="91"/>
    </location>
</feature>
<organism evidence="9 10">
    <name type="scientific">Caenorhabditis angaria</name>
    <dbReference type="NCBI Taxonomy" id="860376"/>
    <lineage>
        <taxon>Eukaryota</taxon>
        <taxon>Metazoa</taxon>
        <taxon>Ecdysozoa</taxon>
        <taxon>Nematoda</taxon>
        <taxon>Chromadorea</taxon>
        <taxon>Rhabditida</taxon>
        <taxon>Rhabditina</taxon>
        <taxon>Rhabditomorpha</taxon>
        <taxon>Rhabditoidea</taxon>
        <taxon>Rhabditidae</taxon>
        <taxon>Peloderinae</taxon>
        <taxon>Caenorhabditis</taxon>
    </lineage>
</organism>
<evidence type="ECO:0000313" key="10">
    <source>
        <dbReference type="Proteomes" id="UP001152747"/>
    </source>
</evidence>
<dbReference type="GO" id="GO:0008270">
    <property type="term" value="F:zinc ion binding"/>
    <property type="evidence" value="ECO:0007669"/>
    <property type="project" value="UniProtKB-KW"/>
</dbReference>
<dbReference type="OrthoDB" id="5844798at2759"/>
<dbReference type="InterPro" id="IPR001841">
    <property type="entry name" value="Znf_RING"/>
</dbReference>
<gene>
    <name evidence="9" type="ORF">CAMP_LOCUS17931</name>
</gene>
<dbReference type="InterPro" id="IPR017907">
    <property type="entry name" value="Znf_RING_CS"/>
</dbReference>
<evidence type="ECO:0000256" key="4">
    <source>
        <dbReference type="ARBA" id="ARBA00022833"/>
    </source>
</evidence>
<keyword evidence="7" id="KW-1133">Transmembrane helix</keyword>
<dbReference type="PANTHER" id="PTHR24103">
    <property type="entry name" value="E3 UBIQUITIN-PROTEIN LIGASE TRIM"/>
    <property type="match status" value="1"/>
</dbReference>
<dbReference type="SMART" id="SM00184">
    <property type="entry name" value="RING"/>
    <property type="match status" value="1"/>
</dbReference>
<dbReference type="PROSITE" id="PS50089">
    <property type="entry name" value="ZF_RING_2"/>
    <property type="match status" value="1"/>
</dbReference>
<dbReference type="Pfam" id="PF00097">
    <property type="entry name" value="zf-C3HC4"/>
    <property type="match status" value="1"/>
</dbReference>
<feature type="transmembrane region" description="Helical" evidence="7">
    <location>
        <begin position="164"/>
        <end position="183"/>
    </location>
</feature>
<accession>A0A9P1J5F6</accession>
<evidence type="ECO:0000256" key="1">
    <source>
        <dbReference type="ARBA" id="ARBA00008518"/>
    </source>
</evidence>
<evidence type="ECO:0000256" key="2">
    <source>
        <dbReference type="ARBA" id="ARBA00022723"/>
    </source>
</evidence>
<evidence type="ECO:0000256" key="5">
    <source>
        <dbReference type="PROSITE-ProRule" id="PRU00175"/>
    </source>
</evidence>
<comment type="caution">
    <text evidence="9">The sequence shown here is derived from an EMBL/GenBank/DDBJ whole genome shotgun (WGS) entry which is preliminary data.</text>
</comment>